<sequence>MTITNIKAADNHMTATSKRVNPTFNWPASPPRNKTPPYRVARKMLEPTVLATIIPGWWRRPPKTATNLSGNVVASDKIVVPTTVPDSPSSRPIVDALCAIM</sequence>
<feature type="compositionally biased region" description="Polar residues" evidence="1">
    <location>
        <begin position="13"/>
        <end position="26"/>
    </location>
</feature>
<reference evidence="2" key="1">
    <citation type="submission" date="2023-06" db="EMBL/GenBank/DDBJ databases">
        <title>Genome-scale phylogeny and comparative genomics of the fungal order Sordariales.</title>
        <authorList>
            <consortium name="Lawrence Berkeley National Laboratory"/>
            <person name="Hensen N."/>
            <person name="Bonometti L."/>
            <person name="Westerberg I."/>
            <person name="Brannstrom I.O."/>
            <person name="Guillou S."/>
            <person name="Cros-Aarteil S."/>
            <person name="Calhoun S."/>
            <person name="Haridas S."/>
            <person name="Kuo A."/>
            <person name="Mondo S."/>
            <person name="Pangilinan J."/>
            <person name="Riley R."/>
            <person name="Labutti K."/>
            <person name="Andreopoulos B."/>
            <person name="Lipzen A."/>
            <person name="Chen C."/>
            <person name="Yanf M."/>
            <person name="Daum C."/>
            <person name="Ng V."/>
            <person name="Clum A."/>
            <person name="Steindorff A."/>
            <person name="Ohm R."/>
            <person name="Martin F."/>
            <person name="Silar P."/>
            <person name="Natvig D."/>
            <person name="Lalanne C."/>
            <person name="Gautier V."/>
            <person name="Ament-Velasquez S.L."/>
            <person name="Kruys A."/>
            <person name="Hutchinson M.I."/>
            <person name="Powell A.J."/>
            <person name="Barry K."/>
            <person name="Miller A.N."/>
            <person name="Grigoriev I.V."/>
            <person name="Debuchy R."/>
            <person name="Gladieux P."/>
            <person name="Thoren M.H."/>
            <person name="Johannesson H."/>
        </authorList>
    </citation>
    <scope>NUCLEOTIDE SEQUENCE</scope>
    <source>
        <strain evidence="2">SMH4607-1</strain>
    </source>
</reference>
<comment type="caution">
    <text evidence="2">The sequence shown here is derived from an EMBL/GenBank/DDBJ whole genome shotgun (WGS) entry which is preliminary data.</text>
</comment>
<dbReference type="EMBL" id="JAUKUA010000007">
    <property type="protein sequence ID" value="KAK0705174.1"/>
    <property type="molecule type" value="Genomic_DNA"/>
</dbReference>
<gene>
    <name evidence="2" type="ORF">B0H67DRAFT_373437</name>
</gene>
<accession>A0AA39ZX93</accession>
<dbReference type="AlphaFoldDB" id="A0AA39ZX93"/>
<name>A0AA39ZX93_9PEZI</name>
<keyword evidence="3" id="KW-1185">Reference proteome</keyword>
<evidence type="ECO:0000313" key="2">
    <source>
        <dbReference type="EMBL" id="KAK0705174.1"/>
    </source>
</evidence>
<protein>
    <submittedName>
        <fullName evidence="2">Uncharacterized protein</fullName>
    </submittedName>
</protein>
<organism evidence="2 3">
    <name type="scientific">Lasiosphaeris hirsuta</name>
    <dbReference type="NCBI Taxonomy" id="260670"/>
    <lineage>
        <taxon>Eukaryota</taxon>
        <taxon>Fungi</taxon>
        <taxon>Dikarya</taxon>
        <taxon>Ascomycota</taxon>
        <taxon>Pezizomycotina</taxon>
        <taxon>Sordariomycetes</taxon>
        <taxon>Sordariomycetidae</taxon>
        <taxon>Sordariales</taxon>
        <taxon>Lasiosphaeriaceae</taxon>
        <taxon>Lasiosphaeris</taxon>
    </lineage>
</organism>
<feature type="region of interest" description="Disordered" evidence="1">
    <location>
        <begin position="1"/>
        <end position="38"/>
    </location>
</feature>
<dbReference type="Proteomes" id="UP001172102">
    <property type="component" value="Unassembled WGS sequence"/>
</dbReference>
<proteinExistence type="predicted"/>
<evidence type="ECO:0000256" key="1">
    <source>
        <dbReference type="SAM" id="MobiDB-lite"/>
    </source>
</evidence>
<evidence type="ECO:0000313" key="3">
    <source>
        <dbReference type="Proteomes" id="UP001172102"/>
    </source>
</evidence>